<gene>
    <name evidence="2" type="ORF">FAES_1155</name>
</gene>
<evidence type="ECO:0000313" key="2">
    <source>
        <dbReference type="EMBL" id="CCG99165.1"/>
    </source>
</evidence>
<sequence>MLSHMSTRLLTLLSWLSATAVVAQTPADTSQYYPRKTLLFLNRLAQRPDKALPLSKPRPRSMQPVTERAAMVIEMPAESMELGGKGGKHTWSPKGAKKIAANDLLSKPTLNRYMAVQTVRYLTGKEDVSYYDTYFSANSSDGLITLGRTKTNKDSAEQVQSVWNYGLKTKIITGLGNLFSGRKFSREVGLYANFTVFGRGSIWYDKVQVDTMRREREYILQTIVVDYARDTVQFNQQQRQALAAFLSGYTGQEPSFEKDTAAFRKSLLRDRIAFYGVLDKKYKDQYFELEMKAGKPRVNYVRSNWWTVLGNLSGVTDAIRPDSTQPAGDGLFIGAKAGLSYSVFTEDFRREKDGSRAWYRLRSLATLSATVQNTNQLRLLETYGADAAPQLRGKSITKDGSTYWQGPYENWAMLNLEGRILLTMPNLTNVVSLDLFGGTTTGRYASQNLGFGFLFSLPDQTKKAPVNVELMANFMDLNRQLLPGKSALDRLQVGISLALPFNSNLNNL</sequence>
<feature type="signal peptide" evidence="1">
    <location>
        <begin position="1"/>
        <end position="23"/>
    </location>
</feature>
<organism evidence="2 3">
    <name type="scientific">Fibrella aestuarina BUZ 2</name>
    <dbReference type="NCBI Taxonomy" id="1166018"/>
    <lineage>
        <taxon>Bacteria</taxon>
        <taxon>Pseudomonadati</taxon>
        <taxon>Bacteroidota</taxon>
        <taxon>Cytophagia</taxon>
        <taxon>Cytophagales</taxon>
        <taxon>Spirosomataceae</taxon>
        <taxon>Fibrella</taxon>
    </lineage>
</organism>
<feature type="chain" id="PRO_5005684083" description="Bacterial surface antigen (D15) domain-containing protein" evidence="1">
    <location>
        <begin position="24"/>
        <end position="508"/>
    </location>
</feature>
<protein>
    <recommendedName>
        <fullName evidence="4">Bacterial surface antigen (D15) domain-containing protein</fullName>
    </recommendedName>
</protein>
<evidence type="ECO:0000313" key="3">
    <source>
        <dbReference type="Proteomes" id="UP000011058"/>
    </source>
</evidence>
<dbReference type="Proteomes" id="UP000011058">
    <property type="component" value="Chromosome"/>
</dbReference>
<name>I0K4W2_9BACT</name>
<evidence type="ECO:0000256" key="1">
    <source>
        <dbReference type="SAM" id="SignalP"/>
    </source>
</evidence>
<keyword evidence="1" id="KW-0732">Signal</keyword>
<reference evidence="2 3" key="1">
    <citation type="journal article" date="2012" name="J. Bacteriol.">
        <title>Genome Sequence of Fibrella aestuarina BUZ 2T, a Filamentous Marine Bacterium.</title>
        <authorList>
            <person name="Filippini M."/>
            <person name="Qi W."/>
            <person name="Blom J."/>
            <person name="Goesmann A."/>
            <person name="Smits T.H."/>
            <person name="Bagheri H.C."/>
        </authorList>
    </citation>
    <scope>NUCLEOTIDE SEQUENCE [LARGE SCALE GENOMIC DNA]</scope>
    <source>
        <strain evidence="3">BUZ 2T</strain>
    </source>
</reference>
<dbReference type="eggNOG" id="ENOG5032QCN">
    <property type="taxonomic scope" value="Bacteria"/>
</dbReference>
<dbReference type="HOGENOM" id="CLU_536129_0_0_10"/>
<dbReference type="KEGG" id="fae:FAES_1155"/>
<evidence type="ECO:0008006" key="4">
    <source>
        <dbReference type="Google" id="ProtNLM"/>
    </source>
</evidence>
<dbReference type="AlphaFoldDB" id="I0K4W2"/>
<dbReference type="EMBL" id="HE796683">
    <property type="protein sequence ID" value="CCG99165.1"/>
    <property type="molecule type" value="Genomic_DNA"/>
</dbReference>
<keyword evidence="3" id="KW-1185">Reference proteome</keyword>
<proteinExistence type="predicted"/>
<accession>I0K4W2</accession>